<organism evidence="1 2">
    <name type="scientific">Granulicella mallensis (strain ATCC BAA-1857 / DSM 23137 / MP5ACTX8)</name>
    <dbReference type="NCBI Taxonomy" id="682795"/>
    <lineage>
        <taxon>Bacteria</taxon>
        <taxon>Pseudomonadati</taxon>
        <taxon>Acidobacteriota</taxon>
        <taxon>Terriglobia</taxon>
        <taxon>Terriglobales</taxon>
        <taxon>Acidobacteriaceae</taxon>
        <taxon>Granulicella</taxon>
    </lineage>
</organism>
<sequence length="33" mass="3660">MQTPALLLKVKGPGYPRAFLSTNGKISRLRFKA</sequence>
<evidence type="ECO:0000313" key="2">
    <source>
        <dbReference type="Proteomes" id="UP000007113"/>
    </source>
</evidence>
<evidence type="ECO:0000313" key="1">
    <source>
        <dbReference type="EMBL" id="AEU37197.1"/>
    </source>
</evidence>
<dbReference type="HOGENOM" id="CLU_3382104_0_0_0"/>
<reference evidence="1 2" key="1">
    <citation type="submission" date="2011-11" db="EMBL/GenBank/DDBJ databases">
        <title>Complete sequence of Granulicella mallensis MP5ACTX8.</title>
        <authorList>
            <consortium name="US DOE Joint Genome Institute"/>
            <person name="Lucas S."/>
            <person name="Copeland A."/>
            <person name="Lapidus A."/>
            <person name="Cheng J.-F."/>
            <person name="Goodwin L."/>
            <person name="Pitluck S."/>
            <person name="Peters L."/>
            <person name="Lu M."/>
            <person name="Detter J.C."/>
            <person name="Han C."/>
            <person name="Tapia R."/>
            <person name="Land M."/>
            <person name="Hauser L."/>
            <person name="Kyrpides N."/>
            <person name="Ivanova N."/>
            <person name="Mikhailova N."/>
            <person name="Pagani I."/>
            <person name="Rawat S."/>
            <person name="Mannisto M."/>
            <person name="Haggblom M."/>
            <person name="Woyke T."/>
        </authorList>
    </citation>
    <scope>NUCLEOTIDE SEQUENCE [LARGE SCALE GENOMIC DNA]</scope>
    <source>
        <strain evidence="2">ATCC BAA-1857 / DSM 23137 / MP5ACTX8</strain>
    </source>
</reference>
<name>G8NPV8_GRAMM</name>
<protein>
    <submittedName>
        <fullName evidence="1">Uncharacterized protein</fullName>
    </submittedName>
</protein>
<dbReference type="AlphaFoldDB" id="G8NPV8"/>
<proteinExistence type="predicted"/>
<dbReference type="KEGG" id="gma:AciX8_2894"/>
<keyword evidence="2" id="KW-1185">Reference proteome</keyword>
<dbReference type="Proteomes" id="UP000007113">
    <property type="component" value="Chromosome"/>
</dbReference>
<gene>
    <name evidence="1" type="ordered locus">AciX8_2894</name>
</gene>
<accession>G8NPV8</accession>
<dbReference type="STRING" id="682795.AciX8_2894"/>
<dbReference type="EMBL" id="CP003130">
    <property type="protein sequence ID" value="AEU37197.1"/>
    <property type="molecule type" value="Genomic_DNA"/>
</dbReference>